<keyword evidence="1" id="KW-0812">Transmembrane</keyword>
<feature type="transmembrane region" description="Helical" evidence="1">
    <location>
        <begin position="997"/>
        <end position="1020"/>
    </location>
</feature>
<dbReference type="Proteomes" id="UP000318509">
    <property type="component" value="Unassembled WGS sequence"/>
</dbReference>
<dbReference type="EMBL" id="VBAK01000079">
    <property type="protein sequence ID" value="TMI91833.1"/>
    <property type="molecule type" value="Genomic_DNA"/>
</dbReference>
<dbReference type="AlphaFoldDB" id="A0A537K7T5"/>
<dbReference type="GO" id="GO:0042910">
    <property type="term" value="F:xenobiotic transmembrane transporter activity"/>
    <property type="evidence" value="ECO:0007669"/>
    <property type="project" value="TreeGrafter"/>
</dbReference>
<feature type="transmembrane region" description="Helical" evidence="1">
    <location>
        <begin position="866"/>
        <end position="885"/>
    </location>
</feature>
<feature type="transmembrane region" description="Helical" evidence="1">
    <location>
        <begin position="968"/>
        <end position="991"/>
    </location>
</feature>
<keyword evidence="1" id="KW-0472">Membrane</keyword>
<dbReference type="GO" id="GO:0005886">
    <property type="term" value="C:plasma membrane"/>
    <property type="evidence" value="ECO:0007669"/>
    <property type="project" value="TreeGrafter"/>
</dbReference>
<proteinExistence type="predicted"/>
<gene>
    <name evidence="2" type="ORF">E6H00_03360</name>
</gene>
<name>A0A537K7T5_9BACT</name>
<evidence type="ECO:0000313" key="2">
    <source>
        <dbReference type="EMBL" id="TMI91833.1"/>
    </source>
</evidence>
<protein>
    <submittedName>
        <fullName evidence="2">Efflux RND transporter permease subunit</fullName>
    </submittedName>
</protein>
<dbReference type="SUPFAM" id="SSF82714">
    <property type="entry name" value="Multidrug efflux transporter AcrB TolC docking domain, DN and DC subdomains"/>
    <property type="match status" value="1"/>
</dbReference>
<keyword evidence="1" id="KW-1133">Transmembrane helix</keyword>
<feature type="transmembrane region" description="Helical" evidence="1">
    <location>
        <begin position="342"/>
        <end position="361"/>
    </location>
</feature>
<dbReference type="Gene3D" id="1.20.1640.10">
    <property type="entry name" value="Multidrug efflux transporter AcrB transmembrane domain"/>
    <property type="match status" value="2"/>
</dbReference>
<dbReference type="InterPro" id="IPR001036">
    <property type="entry name" value="Acrflvin-R"/>
</dbReference>
<feature type="transmembrane region" description="Helical" evidence="1">
    <location>
        <begin position="12"/>
        <end position="30"/>
    </location>
</feature>
<feature type="transmembrane region" description="Helical" evidence="1">
    <location>
        <begin position="368"/>
        <end position="386"/>
    </location>
</feature>
<dbReference type="Gene3D" id="3.30.2090.10">
    <property type="entry name" value="Multidrug efflux transporter AcrB TolC docking domain, DN and DC subdomains"/>
    <property type="match status" value="2"/>
</dbReference>
<dbReference type="PANTHER" id="PTHR32063">
    <property type="match status" value="1"/>
</dbReference>
<dbReference type="Pfam" id="PF00873">
    <property type="entry name" value="ACR_tran"/>
    <property type="match status" value="1"/>
</dbReference>
<dbReference type="Gene3D" id="3.30.70.1440">
    <property type="entry name" value="Multidrug efflux transporter AcrB pore domain"/>
    <property type="match status" value="1"/>
</dbReference>
<feature type="transmembrane region" description="Helical" evidence="1">
    <location>
        <begin position="479"/>
        <end position="503"/>
    </location>
</feature>
<reference evidence="2 3" key="1">
    <citation type="journal article" date="2019" name="Nat. Microbiol.">
        <title>Mediterranean grassland soil C-N compound turnover is dependent on rainfall and depth, and is mediated by genomically divergent microorganisms.</title>
        <authorList>
            <person name="Diamond S."/>
            <person name="Andeer P.F."/>
            <person name="Li Z."/>
            <person name="Crits-Christoph A."/>
            <person name="Burstein D."/>
            <person name="Anantharaman K."/>
            <person name="Lane K.R."/>
            <person name="Thomas B.C."/>
            <person name="Pan C."/>
            <person name="Northen T.R."/>
            <person name="Banfield J.F."/>
        </authorList>
    </citation>
    <scope>NUCLEOTIDE SEQUENCE [LARGE SCALE GENOMIC DNA]</scope>
    <source>
        <strain evidence="2">NP_3</strain>
    </source>
</reference>
<evidence type="ECO:0000256" key="1">
    <source>
        <dbReference type="SAM" id="Phobius"/>
    </source>
</evidence>
<dbReference type="Gene3D" id="3.30.70.1320">
    <property type="entry name" value="Multidrug efflux transporter AcrB pore domain like"/>
    <property type="match status" value="1"/>
</dbReference>
<feature type="transmembrane region" description="Helical" evidence="1">
    <location>
        <begin position="450"/>
        <end position="473"/>
    </location>
</feature>
<dbReference type="Gene3D" id="3.30.70.1430">
    <property type="entry name" value="Multidrug efflux transporter AcrB pore domain"/>
    <property type="match status" value="2"/>
</dbReference>
<dbReference type="PRINTS" id="PR00702">
    <property type="entry name" value="ACRIFLAVINRP"/>
</dbReference>
<feature type="transmembrane region" description="Helical" evidence="1">
    <location>
        <begin position="890"/>
        <end position="909"/>
    </location>
</feature>
<accession>A0A537K7T5</accession>
<dbReference type="InterPro" id="IPR027463">
    <property type="entry name" value="AcrB_DN_DC_subdom"/>
</dbReference>
<evidence type="ECO:0000313" key="3">
    <source>
        <dbReference type="Proteomes" id="UP000318509"/>
    </source>
</evidence>
<feature type="transmembrane region" description="Helical" evidence="1">
    <location>
        <begin position="537"/>
        <end position="557"/>
    </location>
</feature>
<sequence>MEHIVLACLRLRIVVAAVAAVLVAAGLWQIRQAPLDVVPEFSPETLQVRTEALGLSAAEVESLITVPLEADLLVGVPWLKSIESESITGVSSIDLLFAPGTDLMRARQMVNERMTQARALPNVSTPPTLLQTVATASRIMNIGLSSKSVSLIDMSVLAQWTIVPRLTGVPGVANVSIWGQRNRQVQVLVDPVKLHRNGVTLDQVVKTAGEAVWSSPLTYLNSSTPGTGGFIDTPNQRLNIRHVFPITAAEDFASIPVVGTSLELRRVADVAEGHQPLIGDAILKDGPGLLLVIEKAPGYNTVEVTKNVEAALDELRPGMTGIDVDTAIYRPASFIERATSNLSTASLIAAFLAIVALSAVLGSWRATLVAATSLTLSLVAAASVLYLRGANFNMMVVAGLLTAIAAVVDDAIVDVENILARLRERNPGGSRPPTWRIITDAAIEIRRPMLYATLIGVVAVAPVLLMQGLSAAFFKPLVWSYIIAIVVSLLVATAVTPALTMLLSARASGPLSGGSAFLGGIQRLYSRMAGPALRSPALALACVAAGIVVAVLAWWQLERSLIPSFKETDVFVELQAPAGTSVRAMDRLTGTLIHDLRAVPGVRNAAAQIGRALLSHDVSDANSAQVWVSLDPKADYQATLAAVQQVVAAQPGVDGEVQAYLSKKMREGVTGEDQAISVRVYGEDLGILRSKAEEIRQVLAGISGVVSPEVEPQPEQQEISVEVDLDKAREYGLKPGDVRRAASALIGGITVGSLFQEQKVFDVVIWGHPDIRKDLNDVQNLLIDTESGAQVRLRDVAKVSSVAAPSVIHRQGVSRRIDVEAAVSGRSVDAVTREARRRIREVAFPFEYHAEVLGEYVERSAAWRSVYSYLIAAVVAIVLLLHAALGSWRLAALLILGAPVAALGGFVAASLGGGVLTLGSFLGFLAILGLALRNGIIQIQRFQYLEQQEAGRGSSLILRGVEERLRPVVASTITTGAIVLPFVALGNVAGLEILHPAAVVILGGLVTSAIFALFVLPALYPRFAAAIAATRGPWIAEPA</sequence>
<comment type="caution">
    <text evidence="2">The sequence shown here is derived from an EMBL/GenBank/DDBJ whole genome shotgun (WGS) entry which is preliminary data.</text>
</comment>
<feature type="transmembrane region" description="Helical" evidence="1">
    <location>
        <begin position="915"/>
        <end position="932"/>
    </location>
</feature>
<organism evidence="2 3">
    <name type="scientific">Candidatus Segetimicrobium genomatis</name>
    <dbReference type="NCBI Taxonomy" id="2569760"/>
    <lineage>
        <taxon>Bacteria</taxon>
        <taxon>Bacillati</taxon>
        <taxon>Candidatus Sysuimicrobiota</taxon>
        <taxon>Candidatus Sysuimicrobiia</taxon>
        <taxon>Candidatus Sysuimicrobiales</taxon>
        <taxon>Candidatus Segetimicrobiaceae</taxon>
        <taxon>Candidatus Segetimicrobium</taxon>
    </lineage>
</organism>
<dbReference type="PANTHER" id="PTHR32063:SF4">
    <property type="entry name" value="SLR6043 PROTEIN"/>
    <property type="match status" value="1"/>
</dbReference>
<dbReference type="SUPFAM" id="SSF82693">
    <property type="entry name" value="Multidrug efflux transporter AcrB pore domain, PN1, PN2, PC1 and PC2 subdomains"/>
    <property type="match status" value="2"/>
</dbReference>
<dbReference type="SUPFAM" id="SSF82866">
    <property type="entry name" value="Multidrug efflux transporter AcrB transmembrane domain"/>
    <property type="match status" value="2"/>
</dbReference>